<evidence type="ECO:0000313" key="5">
    <source>
        <dbReference type="Proteomes" id="UP000260812"/>
    </source>
</evidence>
<dbReference type="AlphaFoldDB" id="A0A3E3IHL7"/>
<dbReference type="PROSITE" id="PS51084">
    <property type="entry name" value="HIT_2"/>
    <property type="match status" value="1"/>
</dbReference>
<dbReference type="InterPro" id="IPR011146">
    <property type="entry name" value="HIT-like"/>
</dbReference>
<dbReference type="GO" id="GO:0003824">
    <property type="term" value="F:catalytic activity"/>
    <property type="evidence" value="ECO:0007669"/>
    <property type="project" value="InterPro"/>
</dbReference>
<evidence type="ECO:0000313" key="3">
    <source>
        <dbReference type="EMBL" id="RGE56951.1"/>
    </source>
</evidence>
<comment type="caution">
    <text evidence="4">The sequence shown here is derived from an EMBL/GenBank/DDBJ whole genome shotgun (WGS) entry which is preliminary data.</text>
</comment>
<dbReference type="Gene3D" id="3.30.428.10">
    <property type="entry name" value="HIT-like"/>
    <property type="match status" value="1"/>
</dbReference>
<dbReference type="OrthoDB" id="9784774at2"/>
<feature type="short sequence motif" description="Histidine triad motif" evidence="1">
    <location>
        <begin position="94"/>
        <end position="98"/>
    </location>
</feature>
<dbReference type="InterPro" id="IPR036265">
    <property type="entry name" value="HIT-like_sf"/>
</dbReference>
<keyword evidence="5" id="KW-1185">Reference proteome</keyword>
<feature type="domain" description="HIT" evidence="2">
    <location>
        <begin position="7"/>
        <end position="109"/>
    </location>
</feature>
<proteinExistence type="predicted"/>
<evidence type="ECO:0000259" key="2">
    <source>
        <dbReference type="PROSITE" id="PS51084"/>
    </source>
</evidence>
<evidence type="ECO:0000313" key="4">
    <source>
        <dbReference type="EMBL" id="RGE66563.1"/>
    </source>
</evidence>
<gene>
    <name evidence="4" type="ORF">DWY69_23895</name>
    <name evidence="3" type="ORF">DXC51_21460</name>
</gene>
<sequence length="151" mass="17772">MCGVCDRIQKTLKGNNKYFVKELQTGYVVLGDYQRFKGYTLFLCKTHATELHQLEQPFRDLFLHEMSLAAEAAFRAFQPEKMNYELLGQGDNIHMHWHFFPRRKGDTPVPGPVWKLPKEEMYADKYLPSDSELQEMKQKLNTELEKLLQAE</sequence>
<dbReference type="EMBL" id="QVLU01000028">
    <property type="protein sequence ID" value="RGE66563.1"/>
    <property type="molecule type" value="Genomic_DNA"/>
</dbReference>
<organism evidence="4 6">
    <name type="scientific">Eisenbergiella massiliensis</name>
    <dbReference type="NCBI Taxonomy" id="1720294"/>
    <lineage>
        <taxon>Bacteria</taxon>
        <taxon>Bacillati</taxon>
        <taxon>Bacillota</taxon>
        <taxon>Clostridia</taxon>
        <taxon>Lachnospirales</taxon>
        <taxon>Lachnospiraceae</taxon>
        <taxon>Eisenbergiella</taxon>
    </lineage>
</organism>
<evidence type="ECO:0000256" key="1">
    <source>
        <dbReference type="PROSITE-ProRule" id="PRU00464"/>
    </source>
</evidence>
<accession>A0A3E3IHL7</accession>
<evidence type="ECO:0000313" key="6">
    <source>
        <dbReference type="Proteomes" id="UP000261166"/>
    </source>
</evidence>
<dbReference type="EMBL" id="QVLV01000019">
    <property type="protein sequence ID" value="RGE56951.1"/>
    <property type="molecule type" value="Genomic_DNA"/>
</dbReference>
<dbReference type="SUPFAM" id="SSF54197">
    <property type="entry name" value="HIT-like"/>
    <property type="match status" value="1"/>
</dbReference>
<protein>
    <submittedName>
        <fullName evidence="4">HIT family protein</fullName>
    </submittedName>
</protein>
<name>A0A3E3IHL7_9FIRM</name>
<reference evidence="4 6" key="1">
    <citation type="submission" date="2018-08" db="EMBL/GenBank/DDBJ databases">
        <title>A genome reference for cultivated species of the human gut microbiota.</title>
        <authorList>
            <person name="Zou Y."/>
            <person name="Xue W."/>
            <person name="Luo G."/>
        </authorList>
    </citation>
    <scope>NUCLEOTIDE SEQUENCE [LARGE SCALE GENOMIC DNA]</scope>
    <source>
        <strain evidence="4 6">AF26-4BH</strain>
        <strain evidence="3">TF05-5AC</strain>
    </source>
</reference>
<dbReference type="Proteomes" id="UP000260812">
    <property type="component" value="Unassembled WGS sequence"/>
</dbReference>
<dbReference type="Proteomes" id="UP000261166">
    <property type="component" value="Unassembled WGS sequence"/>
</dbReference>
<dbReference type="RefSeq" id="WP_025490516.1">
    <property type="nucleotide sequence ID" value="NZ_CALBAU010000333.1"/>
</dbReference>
<dbReference type="GeneID" id="97989359"/>